<comment type="caution">
    <text evidence="4">The sequence shown here is derived from an EMBL/GenBank/DDBJ whole genome shotgun (WGS) entry which is preliminary data.</text>
</comment>
<organism evidence="4 5">
    <name type="scientific">Halovenus carboxidivorans</name>
    <dbReference type="NCBI Taxonomy" id="2692199"/>
    <lineage>
        <taxon>Archaea</taxon>
        <taxon>Methanobacteriati</taxon>
        <taxon>Methanobacteriota</taxon>
        <taxon>Stenosarchaea group</taxon>
        <taxon>Halobacteria</taxon>
        <taxon>Halobacteriales</taxon>
        <taxon>Haloarculaceae</taxon>
        <taxon>Halovenus</taxon>
    </lineage>
</organism>
<dbReference type="SUPFAM" id="SSF52540">
    <property type="entry name" value="P-loop containing nucleoside triphosphate hydrolases"/>
    <property type="match status" value="1"/>
</dbReference>
<dbReference type="EMBL" id="WUUT01000001">
    <property type="protein sequence ID" value="MXR50710.1"/>
    <property type="molecule type" value="Genomic_DNA"/>
</dbReference>
<evidence type="ECO:0000313" key="4">
    <source>
        <dbReference type="EMBL" id="MXR50710.1"/>
    </source>
</evidence>
<reference evidence="4 5" key="1">
    <citation type="submission" date="2019-12" db="EMBL/GenBank/DDBJ databases">
        <title>Isolation and characterization of three novel carbon monoxide-oxidizing members of Halobacteria from salione crusts and soils.</title>
        <authorList>
            <person name="Myers M.R."/>
            <person name="King G.M."/>
        </authorList>
    </citation>
    <scope>NUCLEOTIDE SEQUENCE [LARGE SCALE GENOMIC DNA]</scope>
    <source>
        <strain evidence="4 5">WSH3</strain>
    </source>
</reference>
<feature type="region of interest" description="Disordered" evidence="2">
    <location>
        <begin position="1"/>
        <end position="26"/>
    </location>
</feature>
<dbReference type="GO" id="GO:0016887">
    <property type="term" value="F:ATP hydrolysis activity"/>
    <property type="evidence" value="ECO:0007669"/>
    <property type="project" value="InterPro"/>
</dbReference>
<evidence type="ECO:0000259" key="3">
    <source>
        <dbReference type="Pfam" id="PF00437"/>
    </source>
</evidence>
<gene>
    <name evidence="4" type="ORF">GRX03_03690</name>
</gene>
<proteinExistence type="inferred from homology"/>
<dbReference type="Pfam" id="PF00437">
    <property type="entry name" value="T2SSE"/>
    <property type="match status" value="1"/>
</dbReference>
<dbReference type="AlphaFoldDB" id="A0A6B0T746"/>
<dbReference type="Proteomes" id="UP000466535">
    <property type="component" value="Unassembled WGS sequence"/>
</dbReference>
<dbReference type="PANTHER" id="PTHR30486">
    <property type="entry name" value="TWITCHING MOTILITY PROTEIN PILT"/>
    <property type="match status" value="1"/>
</dbReference>
<dbReference type="Gene3D" id="3.40.50.300">
    <property type="entry name" value="P-loop containing nucleotide triphosphate hydrolases"/>
    <property type="match status" value="1"/>
</dbReference>
<feature type="compositionally biased region" description="Basic and acidic residues" evidence="2">
    <location>
        <begin position="725"/>
        <end position="737"/>
    </location>
</feature>
<accession>A0A6B0T746</accession>
<dbReference type="InterPro" id="IPR001482">
    <property type="entry name" value="T2SS/T4SS_dom"/>
</dbReference>
<evidence type="ECO:0000256" key="1">
    <source>
        <dbReference type="ARBA" id="ARBA00006611"/>
    </source>
</evidence>
<keyword evidence="5" id="KW-1185">Reference proteome</keyword>
<dbReference type="InterPro" id="IPR027417">
    <property type="entry name" value="P-loop_NTPase"/>
</dbReference>
<dbReference type="RefSeq" id="WP_159762812.1">
    <property type="nucleotide sequence ID" value="NZ_WUUT01000001.1"/>
</dbReference>
<sequence length="761" mass="85713">MSSGDVSIPCDTDGRHTVPPPLAPDDPEAWYAEDVQSQYEVHPGVVVTIARDGTEFRYDVREPALPPGDRDQLERMLEHFSEARLQRPLTREGAVEAMDDGFAQKHETVLDRLLDCSAKARQRIGYHALAELACLSDLTPYALDDRIEVADTDEDGIVVHTTDYAPAVTDLPNDPDYLDRFASERIERYTVDFHDFEIPVIRYRTNLLGDDPFSIKYAVREPDLLPGDEQLIAECKERIWETAVDGIIDDERAFVRDRAAELLARRLRRRDTRAWLDALDHRLRSALAEYGLTVPPVDREYDENRLEDLVYYVLRDYVAYGKLTIPIRDPRLEDIEANRVGERIKVVPRDRAAERVPTNLAFEDEQEFVNVVTQLAAADGMELNATRPSAKVNLSPDGIEETIRCAVALPTISEDGPHISIRKQASDALTPVDLVERNSIPTELVALLWLCYEHHRIVLFSGPTGVGKTTLLNAHMPFIPFEDRPISIDEGSREVRLPHETGVSLTTRDHESEHKRVTMADLMTECNYLNPDVEVIAEINTSASFQTFAESINTGHGILGTTHATDIESLVNRAVEQGLPPYLLREVDLVVFPRKVDGERYVGEVVELLDEESFRALDRDEGCGVVRKDGGSVYWNRVAQRTPDGTFTVAYDHPDLGDDQTNCQIQTLARIADLTDRERSAVEAEFHRKHRYVEHMVQEGIDEFEGLFELLADLQTNEAATVERLRRQADGDQRRPGSDGISAGRTGGDRYSGSPASREVD</sequence>
<dbReference type="Gene3D" id="3.30.450.380">
    <property type="match status" value="1"/>
</dbReference>
<feature type="domain" description="Bacterial type II secretion system protein E" evidence="3">
    <location>
        <begin position="403"/>
        <end position="591"/>
    </location>
</feature>
<comment type="similarity">
    <text evidence="1">Belongs to the GSP E family.</text>
</comment>
<evidence type="ECO:0000313" key="5">
    <source>
        <dbReference type="Proteomes" id="UP000466535"/>
    </source>
</evidence>
<evidence type="ECO:0000256" key="2">
    <source>
        <dbReference type="SAM" id="MobiDB-lite"/>
    </source>
</evidence>
<protein>
    <submittedName>
        <fullName evidence="4">Secretion system protein</fullName>
    </submittedName>
</protein>
<dbReference type="InterPro" id="IPR050921">
    <property type="entry name" value="T4SS_GSP_E_ATPase"/>
</dbReference>
<name>A0A6B0T746_9EURY</name>
<dbReference type="PANTHER" id="PTHR30486:SF14">
    <property type="entry name" value="FLAGELLA ACCESSORY PROTEIN I"/>
    <property type="match status" value="1"/>
</dbReference>
<dbReference type="OrthoDB" id="262046at2157"/>
<feature type="region of interest" description="Disordered" evidence="2">
    <location>
        <begin position="725"/>
        <end position="761"/>
    </location>
</feature>